<sequence length="66" mass="7624">METLKEALRTELAGTIFENFGGSHQNNFENITWTGQGKEIAKRYESWPCKLILRLPKAPTETNVWK</sequence>
<dbReference type="Proteomes" id="UP000324639">
    <property type="component" value="Chromosome Bgt_-05"/>
</dbReference>
<proteinExistence type="predicted"/>
<evidence type="ECO:0000313" key="2">
    <source>
        <dbReference type="Proteomes" id="UP000324639"/>
    </source>
</evidence>
<accession>A0A9X9MG37</accession>
<dbReference type="AlphaFoldDB" id="A0A9X9MG37"/>
<keyword evidence="2" id="KW-1185">Reference proteome</keyword>
<name>A0A9X9MG37_BLUGR</name>
<gene>
    <name evidence="1" type="ORF">BGT96224V316_LOCUS3674</name>
</gene>
<organism evidence="1 2">
    <name type="scientific">Blumeria graminis f. sp. tritici</name>
    <dbReference type="NCBI Taxonomy" id="62690"/>
    <lineage>
        <taxon>Eukaryota</taxon>
        <taxon>Fungi</taxon>
        <taxon>Dikarya</taxon>
        <taxon>Ascomycota</taxon>
        <taxon>Pezizomycotina</taxon>
        <taxon>Leotiomycetes</taxon>
        <taxon>Erysiphales</taxon>
        <taxon>Erysiphaceae</taxon>
        <taxon>Blumeria</taxon>
    </lineage>
</organism>
<evidence type="ECO:0000313" key="1">
    <source>
        <dbReference type="EMBL" id="VDB86011.1"/>
    </source>
</evidence>
<reference evidence="1 2" key="1">
    <citation type="submission" date="2018-08" db="EMBL/GenBank/DDBJ databases">
        <authorList>
            <person name="Muller C M."/>
        </authorList>
    </citation>
    <scope>NUCLEOTIDE SEQUENCE [LARGE SCALE GENOMIC DNA]</scope>
</reference>
<protein>
    <submittedName>
        <fullName evidence="1">Bgt-50635</fullName>
    </submittedName>
</protein>
<dbReference type="EMBL" id="LR026988">
    <property type="protein sequence ID" value="VDB86011.1"/>
    <property type="molecule type" value="Genomic_DNA"/>
</dbReference>